<accession>A0ABS8STT0</accession>
<dbReference type="PROSITE" id="PS50088">
    <property type="entry name" value="ANK_REPEAT"/>
    <property type="match status" value="2"/>
</dbReference>
<dbReference type="InterPro" id="IPR002110">
    <property type="entry name" value="Ankyrin_rpt"/>
</dbReference>
<sequence length="173" mass="19267">MRDNGEKSEEYAEKSFVHKVADSRHLLSVAQQLLEGVRKNDKKTVYRLIVVYQADVNAVYGQASIGTDSSSSLNPQSGSEDRSSDEFLDGCSLLHLACQTADIGMVELLLQHGASINACDSRGQTPLHHSFFRGRTEIAKLLLSRWFRPSSTKYQNLCALPQLGKYQNHLLLV</sequence>
<evidence type="ECO:0000256" key="1">
    <source>
        <dbReference type="ARBA" id="ARBA00022723"/>
    </source>
</evidence>
<proteinExistence type="predicted"/>
<gene>
    <name evidence="4" type="primary">AGD1_6</name>
    <name evidence="4" type="ORF">HAX54_048535</name>
</gene>
<keyword evidence="1" id="KW-0479">Metal-binding</keyword>
<evidence type="ECO:0000313" key="4">
    <source>
        <dbReference type="EMBL" id="MCD7462431.1"/>
    </source>
</evidence>
<feature type="repeat" description="ANK" evidence="3">
    <location>
        <begin position="122"/>
        <end position="145"/>
    </location>
</feature>
<dbReference type="Proteomes" id="UP000823775">
    <property type="component" value="Unassembled WGS sequence"/>
</dbReference>
<keyword evidence="2" id="KW-0862">Zinc</keyword>
<reference evidence="4 5" key="1">
    <citation type="journal article" date="2021" name="BMC Genomics">
        <title>Datura genome reveals duplications of psychoactive alkaloid biosynthetic genes and high mutation rate following tissue culture.</title>
        <authorList>
            <person name="Rajewski A."/>
            <person name="Carter-House D."/>
            <person name="Stajich J."/>
            <person name="Litt A."/>
        </authorList>
    </citation>
    <scope>NUCLEOTIDE SEQUENCE [LARGE SCALE GENOMIC DNA]</scope>
    <source>
        <strain evidence="4">AR-01</strain>
    </source>
</reference>
<dbReference type="InterPro" id="IPR045258">
    <property type="entry name" value="ACAP1/2/3-like"/>
</dbReference>
<evidence type="ECO:0000256" key="3">
    <source>
        <dbReference type="PROSITE-ProRule" id="PRU00023"/>
    </source>
</evidence>
<dbReference type="EMBL" id="JACEIK010000802">
    <property type="protein sequence ID" value="MCD7462431.1"/>
    <property type="molecule type" value="Genomic_DNA"/>
</dbReference>
<evidence type="ECO:0000313" key="5">
    <source>
        <dbReference type="Proteomes" id="UP000823775"/>
    </source>
</evidence>
<keyword evidence="3" id="KW-0040">ANK repeat</keyword>
<dbReference type="Pfam" id="PF12796">
    <property type="entry name" value="Ank_2"/>
    <property type="match status" value="1"/>
</dbReference>
<dbReference type="PANTHER" id="PTHR23180:SF403">
    <property type="entry name" value="ADP-RIBOSYLATION FACTOR GTPASE-ACTIVATING PROTEIN AGD3-LIKE"/>
    <property type="match status" value="1"/>
</dbReference>
<evidence type="ECO:0000256" key="2">
    <source>
        <dbReference type="ARBA" id="ARBA00022833"/>
    </source>
</evidence>
<name>A0ABS8STT0_DATST</name>
<dbReference type="InterPro" id="IPR036770">
    <property type="entry name" value="Ankyrin_rpt-contain_sf"/>
</dbReference>
<organism evidence="4 5">
    <name type="scientific">Datura stramonium</name>
    <name type="common">Jimsonweed</name>
    <name type="synonym">Common thornapple</name>
    <dbReference type="NCBI Taxonomy" id="4076"/>
    <lineage>
        <taxon>Eukaryota</taxon>
        <taxon>Viridiplantae</taxon>
        <taxon>Streptophyta</taxon>
        <taxon>Embryophyta</taxon>
        <taxon>Tracheophyta</taxon>
        <taxon>Spermatophyta</taxon>
        <taxon>Magnoliopsida</taxon>
        <taxon>eudicotyledons</taxon>
        <taxon>Gunneridae</taxon>
        <taxon>Pentapetalae</taxon>
        <taxon>asterids</taxon>
        <taxon>lamiids</taxon>
        <taxon>Solanales</taxon>
        <taxon>Solanaceae</taxon>
        <taxon>Solanoideae</taxon>
        <taxon>Datureae</taxon>
        <taxon>Datura</taxon>
    </lineage>
</organism>
<dbReference type="SUPFAM" id="SSF48403">
    <property type="entry name" value="Ankyrin repeat"/>
    <property type="match status" value="1"/>
</dbReference>
<comment type="caution">
    <text evidence="4">The sequence shown here is derived from an EMBL/GenBank/DDBJ whole genome shotgun (WGS) entry which is preliminary data.</text>
</comment>
<feature type="repeat" description="ANK" evidence="3">
    <location>
        <begin position="89"/>
        <end position="121"/>
    </location>
</feature>
<dbReference type="PROSITE" id="PS50297">
    <property type="entry name" value="ANK_REP_REGION"/>
    <property type="match status" value="2"/>
</dbReference>
<dbReference type="Gene3D" id="1.25.40.20">
    <property type="entry name" value="Ankyrin repeat-containing domain"/>
    <property type="match status" value="1"/>
</dbReference>
<dbReference type="PANTHER" id="PTHR23180">
    <property type="entry name" value="CENTAURIN/ARF"/>
    <property type="match status" value="1"/>
</dbReference>
<keyword evidence="5" id="KW-1185">Reference proteome</keyword>
<protein>
    <submittedName>
        <fullName evidence="4">Ankyrin repeat and PH</fullName>
    </submittedName>
</protein>
<dbReference type="SMART" id="SM00248">
    <property type="entry name" value="ANK"/>
    <property type="match status" value="2"/>
</dbReference>